<comment type="caution">
    <text evidence="3">The sequence shown here is derived from an EMBL/GenBank/DDBJ whole genome shotgun (WGS) entry which is preliminary data.</text>
</comment>
<dbReference type="Pfam" id="PF03265">
    <property type="entry name" value="DNase_II"/>
    <property type="match status" value="1"/>
</dbReference>
<protein>
    <submittedName>
        <fullName evidence="3">Uncharacterized protein</fullName>
    </submittedName>
</protein>
<evidence type="ECO:0000256" key="2">
    <source>
        <dbReference type="ARBA" id="ARBA00022801"/>
    </source>
</evidence>
<dbReference type="AlphaFoldDB" id="A0A0V0T4R1"/>
<dbReference type="Proteomes" id="UP000055048">
    <property type="component" value="Unassembled WGS sequence"/>
</dbReference>
<evidence type="ECO:0000256" key="1">
    <source>
        <dbReference type="ARBA" id="ARBA00007527"/>
    </source>
</evidence>
<proteinExistence type="inferred from homology"/>
<name>A0A0V0T4R1_9BILA</name>
<accession>A0A0V0T4R1</accession>
<evidence type="ECO:0000313" key="3">
    <source>
        <dbReference type="EMBL" id="KRX34068.1"/>
    </source>
</evidence>
<reference evidence="3 4" key="1">
    <citation type="submission" date="2015-01" db="EMBL/GenBank/DDBJ databases">
        <title>Evolution of Trichinella species and genotypes.</title>
        <authorList>
            <person name="Korhonen P.K."/>
            <person name="Edoardo P."/>
            <person name="Giuseppe L.R."/>
            <person name="Gasser R.B."/>
        </authorList>
    </citation>
    <scope>NUCLEOTIDE SEQUENCE [LARGE SCALE GENOMIC DNA]</scope>
    <source>
        <strain evidence="3">ISS417</strain>
    </source>
</reference>
<dbReference type="EMBL" id="JYDJ01000640">
    <property type="protein sequence ID" value="KRX34068.1"/>
    <property type="molecule type" value="Genomic_DNA"/>
</dbReference>
<gene>
    <name evidence="3" type="ORF">T05_12039</name>
</gene>
<dbReference type="InterPro" id="IPR004947">
    <property type="entry name" value="DNase_II"/>
</dbReference>
<sequence>LKSDCRILNRNIKLVTSPIAVDGHGSSLESDVSQWLISEQGNKFCVIDKPYHKSQTKEPAMAVCIDDATIFGHFNRIGQNIQETKKQLAGLFTQYQDSRQHLKLFPPAEIQKGHLFICLTLNESEIDAIARTIRIAIPFIYHNDSFATTNSDTENFFSWIRKIESDNLHKLAH</sequence>
<evidence type="ECO:0000313" key="4">
    <source>
        <dbReference type="Proteomes" id="UP000055048"/>
    </source>
</evidence>
<organism evidence="3 4">
    <name type="scientific">Trichinella murrelli</name>
    <dbReference type="NCBI Taxonomy" id="144512"/>
    <lineage>
        <taxon>Eukaryota</taxon>
        <taxon>Metazoa</taxon>
        <taxon>Ecdysozoa</taxon>
        <taxon>Nematoda</taxon>
        <taxon>Enoplea</taxon>
        <taxon>Dorylaimia</taxon>
        <taxon>Trichinellida</taxon>
        <taxon>Trichinellidae</taxon>
        <taxon>Trichinella</taxon>
    </lineage>
</organism>
<dbReference type="GO" id="GO:0004531">
    <property type="term" value="F:deoxyribonuclease II activity"/>
    <property type="evidence" value="ECO:0007669"/>
    <property type="project" value="InterPro"/>
</dbReference>
<feature type="non-terminal residue" evidence="3">
    <location>
        <position position="1"/>
    </location>
</feature>
<keyword evidence="4" id="KW-1185">Reference proteome</keyword>
<comment type="similarity">
    <text evidence="1">Belongs to the DNase II family.</text>
</comment>
<keyword evidence="2" id="KW-0378">Hydrolase</keyword>